<comment type="caution">
    <text evidence="2">The sequence shown here is derived from an EMBL/GenBank/DDBJ whole genome shotgun (WGS) entry which is preliminary data.</text>
</comment>
<feature type="compositionally biased region" description="Basic and acidic residues" evidence="1">
    <location>
        <begin position="29"/>
        <end position="44"/>
    </location>
</feature>
<evidence type="ECO:0000313" key="2">
    <source>
        <dbReference type="EMBL" id="KAE8756349.1"/>
    </source>
</evidence>
<evidence type="ECO:0000313" key="3">
    <source>
        <dbReference type="Proteomes" id="UP000463700"/>
    </source>
</evidence>
<protein>
    <submittedName>
        <fullName evidence="2">Uncharacterized protein</fullName>
    </submittedName>
</protein>
<sequence>MSAIKGRGNSTERTSGKGPGAHSADGDELDKNEAPDLSQEKTWREYWYFT</sequence>
<proteinExistence type="predicted"/>
<feature type="region of interest" description="Disordered" evidence="1">
    <location>
        <begin position="1"/>
        <end position="50"/>
    </location>
</feature>
<dbReference type="AlphaFoldDB" id="A0A6N6W8Q8"/>
<dbReference type="Proteomes" id="UP000463700">
    <property type="component" value="Unassembled WGS sequence"/>
</dbReference>
<dbReference type="EMBL" id="VOSW01000065">
    <property type="protein sequence ID" value="KAE8756349.1"/>
    <property type="molecule type" value="Genomic_DNA"/>
</dbReference>
<accession>A0A6N6W8Q8</accession>
<evidence type="ECO:0000256" key="1">
    <source>
        <dbReference type="SAM" id="MobiDB-lite"/>
    </source>
</evidence>
<organism evidence="2 3">
    <name type="scientific">Paraburkholderia madseniana</name>
    <dbReference type="NCBI Taxonomy" id="2599607"/>
    <lineage>
        <taxon>Bacteria</taxon>
        <taxon>Pseudomonadati</taxon>
        <taxon>Pseudomonadota</taxon>
        <taxon>Betaproteobacteria</taxon>
        <taxon>Burkholderiales</taxon>
        <taxon>Burkholderiaceae</taxon>
        <taxon>Paraburkholderia</taxon>
    </lineage>
</organism>
<gene>
    <name evidence="2" type="ORF">FSO04_29450</name>
</gene>
<reference evidence="2 3" key="1">
    <citation type="journal article" date="2020" name="Int. J. Syst. Evol. Microbiol.">
        <title>Paraburkholderia madseniana sp. nov., a phenolic acid-degrading bacterium isolated from acidic forest soil.</title>
        <authorList>
            <person name="Wilhelm R.C."/>
            <person name="Murphy S.J.L."/>
            <person name="Feriancek N.M."/>
            <person name="Karasz D.C."/>
            <person name="DeRito C.M."/>
            <person name="Newman J.D."/>
            <person name="Buckley D.H."/>
        </authorList>
    </citation>
    <scope>NUCLEOTIDE SEQUENCE [LARGE SCALE GENOMIC DNA]</scope>
    <source>
        <strain evidence="2 3">RP11</strain>
    </source>
</reference>
<name>A0A6N6W8Q8_9BURK</name>
<dbReference type="RefSeq" id="WP_154565113.1">
    <property type="nucleotide sequence ID" value="NZ_JAMXWG010000001.1"/>
</dbReference>